<name>A0ABW4QEJ2_9BACL</name>
<dbReference type="RefSeq" id="WP_204890940.1">
    <property type="nucleotide sequence ID" value="NZ_JBHUFW010000004.1"/>
</dbReference>
<feature type="transmembrane region" description="Helical" evidence="1">
    <location>
        <begin position="6"/>
        <end position="22"/>
    </location>
</feature>
<gene>
    <name evidence="2" type="ORF">ACFSDB_03655</name>
</gene>
<feature type="transmembrane region" description="Helical" evidence="1">
    <location>
        <begin position="95"/>
        <end position="113"/>
    </location>
</feature>
<keyword evidence="1" id="KW-1133">Transmembrane helix</keyword>
<feature type="transmembrane region" description="Helical" evidence="1">
    <location>
        <begin position="125"/>
        <end position="157"/>
    </location>
</feature>
<evidence type="ECO:0000256" key="1">
    <source>
        <dbReference type="SAM" id="Phobius"/>
    </source>
</evidence>
<feature type="transmembrane region" description="Helical" evidence="1">
    <location>
        <begin position="282"/>
        <end position="302"/>
    </location>
</feature>
<feature type="transmembrane region" description="Helical" evidence="1">
    <location>
        <begin position="308"/>
        <end position="326"/>
    </location>
</feature>
<evidence type="ECO:0000313" key="3">
    <source>
        <dbReference type="Proteomes" id="UP001597273"/>
    </source>
</evidence>
<reference evidence="3" key="1">
    <citation type="journal article" date="2019" name="Int. J. Syst. Evol. Microbiol.">
        <title>The Global Catalogue of Microorganisms (GCM) 10K type strain sequencing project: providing services to taxonomists for standard genome sequencing and annotation.</title>
        <authorList>
            <consortium name="The Broad Institute Genomics Platform"/>
            <consortium name="The Broad Institute Genome Sequencing Center for Infectious Disease"/>
            <person name="Wu L."/>
            <person name="Ma J."/>
        </authorList>
    </citation>
    <scope>NUCLEOTIDE SEQUENCE [LARGE SCALE GENOMIC DNA]</scope>
    <source>
        <strain evidence="3">CGMCC 1.15475</strain>
    </source>
</reference>
<evidence type="ECO:0000313" key="2">
    <source>
        <dbReference type="EMBL" id="MFD1862007.1"/>
    </source>
</evidence>
<dbReference type="EMBL" id="JBHUFW010000004">
    <property type="protein sequence ID" value="MFD1862007.1"/>
    <property type="molecule type" value="Genomic_DNA"/>
</dbReference>
<keyword evidence="1" id="KW-0472">Membrane</keyword>
<feature type="transmembrane region" description="Helical" evidence="1">
    <location>
        <begin position="202"/>
        <end position="219"/>
    </location>
</feature>
<feature type="transmembrane region" description="Helical" evidence="1">
    <location>
        <begin position="252"/>
        <end position="270"/>
    </location>
</feature>
<feature type="transmembrane region" description="Helical" evidence="1">
    <location>
        <begin position="169"/>
        <end position="193"/>
    </location>
</feature>
<comment type="caution">
    <text evidence="2">The sequence shown here is derived from an EMBL/GenBank/DDBJ whole genome shotgun (WGS) entry which is preliminary data.</text>
</comment>
<keyword evidence="1" id="KW-0812">Transmembrane</keyword>
<proteinExistence type="predicted"/>
<dbReference type="Proteomes" id="UP001597273">
    <property type="component" value="Unassembled WGS sequence"/>
</dbReference>
<keyword evidence="3" id="KW-1185">Reference proteome</keyword>
<sequence length="373" mass="44255">MFTYLFVGSLLYILFLINLPLLPNNSQGITHLKVMRVLLLIPIICYLLYLAIFRSLDVGTDYKMYHNFYLTGEYAEKFDFFVVMIYELAHHEGNFLIFTFLITGLFLIFNLLAIKKITYNFFVSFTLFILSFYFFFVFNGMRQAVAIAVIFLAVYFIQKEHMKKKDFLIFLSLVFIAMQFHFSAIFMFPLILLRFFKVDKKIILIAFSLTVIGYFTPFIKNNIGYSLAVIDFYAQKYENDLDFFFLVNKEKGILQFMPVIIQYAFLYYSFKLKKPENIYEKFLINYYLAFLFLYSASGVEAIDRLQYYFYPSIILFYDYLINTICLNKGIQKHTKQGYINRIIGIASISFWFLYFILRVNQGIGGINPYDFIS</sequence>
<organism evidence="2 3">
    <name type="scientific">Planococcus chinensis</name>
    <dbReference type="NCBI Taxonomy" id="272917"/>
    <lineage>
        <taxon>Bacteria</taxon>
        <taxon>Bacillati</taxon>
        <taxon>Bacillota</taxon>
        <taxon>Bacilli</taxon>
        <taxon>Bacillales</taxon>
        <taxon>Caryophanaceae</taxon>
        <taxon>Planococcus</taxon>
    </lineage>
</organism>
<protein>
    <submittedName>
        <fullName evidence="2">EpsG family protein</fullName>
    </submittedName>
</protein>
<feature type="transmembrane region" description="Helical" evidence="1">
    <location>
        <begin position="338"/>
        <end position="357"/>
    </location>
</feature>
<accession>A0ABW4QEJ2</accession>
<dbReference type="InterPro" id="IPR049458">
    <property type="entry name" value="EpsG-like"/>
</dbReference>
<feature type="transmembrane region" description="Helical" evidence="1">
    <location>
        <begin position="34"/>
        <end position="53"/>
    </location>
</feature>
<dbReference type="Pfam" id="PF14897">
    <property type="entry name" value="EpsG"/>
    <property type="match status" value="1"/>
</dbReference>